<proteinExistence type="predicted"/>
<reference evidence="1" key="1">
    <citation type="submission" date="2024-09" db="EMBL/GenBank/DDBJ databases">
        <title>Black Yeasts Isolated from many extreme environments.</title>
        <authorList>
            <person name="Coleine C."/>
            <person name="Stajich J.E."/>
            <person name="Selbmann L."/>
        </authorList>
    </citation>
    <scope>NUCLEOTIDE SEQUENCE</scope>
    <source>
        <strain evidence="1">CCFEE 5737</strain>
    </source>
</reference>
<accession>A0ACC3DU93</accession>
<gene>
    <name evidence="1" type="ORF">LTS18_002752</name>
</gene>
<protein>
    <submittedName>
        <fullName evidence="1">Uncharacterized protein</fullName>
    </submittedName>
</protein>
<dbReference type="EMBL" id="JAWDJW010000661">
    <property type="protein sequence ID" value="KAK3080247.1"/>
    <property type="molecule type" value="Genomic_DNA"/>
</dbReference>
<keyword evidence="2" id="KW-1185">Reference proteome</keyword>
<organism evidence="1 2">
    <name type="scientific">Coniosporium uncinatum</name>
    <dbReference type="NCBI Taxonomy" id="93489"/>
    <lineage>
        <taxon>Eukaryota</taxon>
        <taxon>Fungi</taxon>
        <taxon>Dikarya</taxon>
        <taxon>Ascomycota</taxon>
        <taxon>Pezizomycotina</taxon>
        <taxon>Dothideomycetes</taxon>
        <taxon>Dothideomycetes incertae sedis</taxon>
        <taxon>Coniosporium</taxon>
    </lineage>
</organism>
<sequence length="289" mass="31773">MSEAARKAATERLRAHIRAQNAQRAQQKPELSRQSVPVKREDGSIERVLSEPTVRGPADRNWRSGGQEIEYLDSASNENSITPPIPRKVGTLLADDDDDGISTTVPIPRSFGTLVPTTTLSPSTNHRNNAGEGPSHPRCTRAPPLRDPSLQIGTLTPEQWRAQAEARARQTLDEGRAFQNAAADRDAQSLSLAQALQKMEEAASVKLMQRLHVKMNGDSPAVYDATALDGQLARDLQGKLNLEAEAEGVRVPRELEGVRGGWVGVTEEEESERVARRLQKQLDEEVEEE</sequence>
<dbReference type="Proteomes" id="UP001186974">
    <property type="component" value="Unassembled WGS sequence"/>
</dbReference>
<evidence type="ECO:0000313" key="1">
    <source>
        <dbReference type="EMBL" id="KAK3080247.1"/>
    </source>
</evidence>
<evidence type="ECO:0000313" key="2">
    <source>
        <dbReference type="Proteomes" id="UP001186974"/>
    </source>
</evidence>
<comment type="caution">
    <text evidence="1">The sequence shown here is derived from an EMBL/GenBank/DDBJ whole genome shotgun (WGS) entry which is preliminary data.</text>
</comment>
<name>A0ACC3DU93_9PEZI</name>